<gene>
    <name evidence="2" type="ORF">V5799_023337</name>
</gene>
<feature type="compositionally biased region" description="Polar residues" evidence="1">
    <location>
        <begin position="137"/>
        <end position="146"/>
    </location>
</feature>
<name>A0AAQ4FI26_AMBAM</name>
<proteinExistence type="predicted"/>
<sequence>MISSQLRTPGFVSSDGRKQLKWNAVPTIAACDNRQKHAKRKVSRRPGSDQAHGTLATTEELAASTTFPSNVHGCEVRLPAPEIEAQPNETALPCTIEVVGYPRLSSPLAIEVEVETSALVPEKQFTDAWTMPDEPGSSVQSSSVHP</sequence>
<evidence type="ECO:0000256" key="1">
    <source>
        <dbReference type="SAM" id="MobiDB-lite"/>
    </source>
</evidence>
<keyword evidence="3" id="KW-1185">Reference proteome</keyword>
<dbReference type="AlphaFoldDB" id="A0AAQ4FI26"/>
<dbReference type="Proteomes" id="UP001321473">
    <property type="component" value="Unassembled WGS sequence"/>
</dbReference>
<protein>
    <submittedName>
        <fullName evidence="2">Uncharacterized protein</fullName>
    </submittedName>
</protein>
<accession>A0AAQ4FI26</accession>
<evidence type="ECO:0000313" key="2">
    <source>
        <dbReference type="EMBL" id="KAK8786889.1"/>
    </source>
</evidence>
<feature type="region of interest" description="Disordered" evidence="1">
    <location>
        <begin position="33"/>
        <end position="55"/>
    </location>
</feature>
<organism evidence="2 3">
    <name type="scientific">Amblyomma americanum</name>
    <name type="common">Lone star tick</name>
    <dbReference type="NCBI Taxonomy" id="6943"/>
    <lineage>
        <taxon>Eukaryota</taxon>
        <taxon>Metazoa</taxon>
        <taxon>Ecdysozoa</taxon>
        <taxon>Arthropoda</taxon>
        <taxon>Chelicerata</taxon>
        <taxon>Arachnida</taxon>
        <taxon>Acari</taxon>
        <taxon>Parasitiformes</taxon>
        <taxon>Ixodida</taxon>
        <taxon>Ixodoidea</taxon>
        <taxon>Ixodidae</taxon>
        <taxon>Amblyomminae</taxon>
        <taxon>Amblyomma</taxon>
    </lineage>
</organism>
<reference evidence="2 3" key="1">
    <citation type="journal article" date="2023" name="Arcadia Sci">
        <title>De novo assembly of a long-read Amblyomma americanum tick genome.</title>
        <authorList>
            <person name="Chou S."/>
            <person name="Poskanzer K.E."/>
            <person name="Rollins M."/>
            <person name="Thuy-Boun P.S."/>
        </authorList>
    </citation>
    <scope>NUCLEOTIDE SEQUENCE [LARGE SCALE GENOMIC DNA]</scope>
    <source>
        <strain evidence="2">F_SG_1</strain>
        <tissue evidence="2">Salivary glands</tissue>
    </source>
</reference>
<comment type="caution">
    <text evidence="2">The sequence shown here is derived from an EMBL/GenBank/DDBJ whole genome shotgun (WGS) entry which is preliminary data.</text>
</comment>
<evidence type="ECO:0000313" key="3">
    <source>
        <dbReference type="Proteomes" id="UP001321473"/>
    </source>
</evidence>
<dbReference type="EMBL" id="JARKHS020002313">
    <property type="protein sequence ID" value="KAK8786889.1"/>
    <property type="molecule type" value="Genomic_DNA"/>
</dbReference>
<feature type="region of interest" description="Disordered" evidence="1">
    <location>
        <begin position="126"/>
        <end position="146"/>
    </location>
</feature>